<keyword evidence="3" id="KW-0479">Metal-binding</keyword>
<comment type="cofactor">
    <cofactor evidence="1">
        <name>Mg(2+)</name>
        <dbReference type="ChEBI" id="CHEBI:18420"/>
    </cofactor>
</comment>
<dbReference type="AlphaFoldDB" id="A0A133YA00"/>
<evidence type="ECO:0000313" key="9">
    <source>
        <dbReference type="Proteomes" id="UP000070080"/>
    </source>
</evidence>
<dbReference type="InterPro" id="IPR022953">
    <property type="entry name" value="ATP_PFK"/>
</dbReference>
<dbReference type="NCBIfam" id="NF010675">
    <property type="entry name" value="PRK14072.1"/>
    <property type="match status" value="1"/>
</dbReference>
<dbReference type="EMBL" id="LSCV01000033">
    <property type="protein sequence ID" value="KXB40010.1"/>
    <property type="molecule type" value="Genomic_DNA"/>
</dbReference>
<reference evidence="9" key="1">
    <citation type="submission" date="2016-01" db="EMBL/GenBank/DDBJ databases">
        <authorList>
            <person name="Mitreva M."/>
            <person name="Pepin K.H."/>
            <person name="Mihindukulasuriya K.A."/>
            <person name="Fulton R."/>
            <person name="Fronick C."/>
            <person name="O'Laughlin M."/>
            <person name="Miner T."/>
            <person name="Herter B."/>
            <person name="Rosa B.A."/>
            <person name="Cordes M."/>
            <person name="Tomlinson C."/>
            <person name="Wollam A."/>
            <person name="Palsikar V.B."/>
            <person name="Mardis E.R."/>
            <person name="Wilson R.K."/>
        </authorList>
    </citation>
    <scope>NUCLEOTIDE SEQUENCE [LARGE SCALE GENOMIC DNA]</scope>
    <source>
        <strain evidence="9">KA00274</strain>
    </source>
</reference>
<comment type="similarity">
    <text evidence="6">Belongs to the phosphofructokinase type A (PFKA) family.</text>
</comment>
<sequence length="385" mass="42628">KCPQIEHIYAAYHGVEGILAKTLFELGLENKQETAKLKSTPGAALGSCRYKLHADTDADFAKVLAVFQKYNIRYFLYNGGNDSMDTCSRLAAFFKQVDYECYVIGVPKTIDNDLVETDHCPGYASSARFISTMISEVACDANSYTSEQIIVFEIMGRNAGWLAASSSLARLTGFGPDLIYLPEVVFDIEKFIEEVQALRKQKRLIIIAVAESLHLADGRFITDLSGEDEEDDVFGHKQQGGAGHILAEILKKRLNTKVRGIEFSLLQRAANHLASEVDLCEAYQVGREAVLQAVNGVSGKMVTIKRKEADTYETTYGLVDLDEVANAEKLVPREWINEAGNDVTADFINYCLPLISNIDHAKAPLELKLTSNGLPDFAKLERNLL</sequence>
<dbReference type="OrthoDB" id="9802503at2"/>
<evidence type="ECO:0000259" key="7">
    <source>
        <dbReference type="Pfam" id="PF00365"/>
    </source>
</evidence>
<dbReference type="InterPro" id="IPR050929">
    <property type="entry name" value="PFKA"/>
</dbReference>
<dbReference type="PIRSF" id="PIRSF036483">
    <property type="entry name" value="PFK_XF0274"/>
    <property type="match status" value="1"/>
</dbReference>
<dbReference type="Gene3D" id="3.40.50.450">
    <property type="match status" value="1"/>
</dbReference>
<dbReference type="STRING" id="1497955.HMPREF1872_01053"/>
<gene>
    <name evidence="8" type="ORF">HMPREF1872_01053</name>
</gene>
<dbReference type="GO" id="GO:0046872">
    <property type="term" value="F:metal ion binding"/>
    <property type="evidence" value="ECO:0007669"/>
    <property type="project" value="UniProtKB-KW"/>
</dbReference>
<feature type="non-terminal residue" evidence="8">
    <location>
        <position position="1"/>
    </location>
</feature>
<organism evidence="8 9">
    <name type="scientific">Amygdalobacter nucleatus</name>
    <dbReference type="NCBI Taxonomy" id="3029274"/>
    <lineage>
        <taxon>Bacteria</taxon>
        <taxon>Bacillati</taxon>
        <taxon>Bacillota</taxon>
        <taxon>Clostridia</taxon>
        <taxon>Eubacteriales</taxon>
        <taxon>Oscillospiraceae</taxon>
        <taxon>Amygdalobacter</taxon>
    </lineage>
</organism>
<protein>
    <submittedName>
        <fullName evidence="8">Phosphofructokinase</fullName>
    </submittedName>
</protein>
<name>A0A133YA00_9FIRM</name>
<dbReference type="RefSeq" id="WP_066714508.1">
    <property type="nucleotide sequence ID" value="NZ_KQ959589.1"/>
</dbReference>
<keyword evidence="5" id="KW-0460">Magnesium</keyword>
<dbReference type="InterPro" id="IPR035966">
    <property type="entry name" value="PKF_sf"/>
</dbReference>
<evidence type="ECO:0000256" key="3">
    <source>
        <dbReference type="ARBA" id="ARBA00022723"/>
    </source>
</evidence>
<evidence type="ECO:0000256" key="5">
    <source>
        <dbReference type="ARBA" id="ARBA00022842"/>
    </source>
</evidence>
<dbReference type="InterPro" id="IPR011404">
    <property type="entry name" value="PPi-PFK"/>
</dbReference>
<comment type="caution">
    <text evidence="8">The sequence shown here is derived from an EMBL/GenBank/DDBJ whole genome shotgun (WGS) entry which is preliminary data.</text>
</comment>
<dbReference type="SUPFAM" id="SSF53784">
    <property type="entry name" value="Phosphofructokinase"/>
    <property type="match status" value="1"/>
</dbReference>
<keyword evidence="2" id="KW-0808">Transferase</keyword>
<dbReference type="PRINTS" id="PR00476">
    <property type="entry name" value="PHFRCTKINASE"/>
</dbReference>
<dbReference type="UniPathway" id="UPA00109">
    <property type="reaction ID" value="UER00182"/>
</dbReference>
<evidence type="ECO:0000256" key="1">
    <source>
        <dbReference type="ARBA" id="ARBA00001946"/>
    </source>
</evidence>
<evidence type="ECO:0000256" key="4">
    <source>
        <dbReference type="ARBA" id="ARBA00022777"/>
    </source>
</evidence>
<dbReference type="PANTHER" id="PTHR45770">
    <property type="entry name" value="ATP-DEPENDENT 6-PHOSPHOFRUCTOKINASE 1"/>
    <property type="match status" value="1"/>
</dbReference>
<dbReference type="InterPro" id="IPR000023">
    <property type="entry name" value="Phosphofructokinase_dom"/>
</dbReference>
<dbReference type="Pfam" id="PF00365">
    <property type="entry name" value="PFK"/>
    <property type="match status" value="1"/>
</dbReference>
<keyword evidence="9" id="KW-1185">Reference proteome</keyword>
<keyword evidence="4 8" id="KW-0418">Kinase</keyword>
<proteinExistence type="inferred from homology"/>
<feature type="domain" description="Phosphofructokinase" evidence="7">
    <location>
        <begin position="7"/>
        <end position="257"/>
    </location>
</feature>
<dbReference type="Proteomes" id="UP000070080">
    <property type="component" value="Unassembled WGS sequence"/>
</dbReference>
<evidence type="ECO:0000256" key="6">
    <source>
        <dbReference type="ARBA" id="ARBA00038478"/>
    </source>
</evidence>
<dbReference type="GO" id="GO:0047334">
    <property type="term" value="F:diphosphate-fructose-6-phosphate 1-phosphotransferase activity"/>
    <property type="evidence" value="ECO:0007669"/>
    <property type="project" value="InterPro"/>
</dbReference>
<evidence type="ECO:0000313" key="8">
    <source>
        <dbReference type="EMBL" id="KXB40010.1"/>
    </source>
</evidence>
<evidence type="ECO:0000256" key="2">
    <source>
        <dbReference type="ARBA" id="ARBA00022679"/>
    </source>
</evidence>
<dbReference type="HAMAP" id="MF_01978">
    <property type="entry name" value="Phosphofructokinase_II_B2"/>
    <property type="match status" value="1"/>
</dbReference>
<dbReference type="GO" id="GO:0006002">
    <property type="term" value="P:fructose 6-phosphate metabolic process"/>
    <property type="evidence" value="ECO:0007669"/>
    <property type="project" value="InterPro"/>
</dbReference>
<dbReference type="Gene3D" id="3.40.50.460">
    <property type="entry name" value="Phosphofructokinase domain"/>
    <property type="match status" value="1"/>
</dbReference>
<dbReference type="PATRIC" id="fig|1497955.3.peg.1023"/>
<accession>A0A133YA00</accession>
<dbReference type="GO" id="GO:0003872">
    <property type="term" value="F:6-phosphofructokinase activity"/>
    <property type="evidence" value="ECO:0007669"/>
    <property type="project" value="InterPro"/>
</dbReference>